<evidence type="ECO:0000256" key="6">
    <source>
        <dbReference type="ARBA" id="ARBA00022741"/>
    </source>
</evidence>
<evidence type="ECO:0000313" key="14">
    <source>
        <dbReference type="Proteomes" id="UP001162881"/>
    </source>
</evidence>
<evidence type="ECO:0000256" key="10">
    <source>
        <dbReference type="SAM" id="Phobius"/>
    </source>
</evidence>
<feature type="domain" description="HAMP" evidence="12">
    <location>
        <begin position="173"/>
        <end position="224"/>
    </location>
</feature>
<dbReference type="Pfam" id="PF02518">
    <property type="entry name" value="HATPase_c"/>
    <property type="match status" value="1"/>
</dbReference>
<sequence length="463" mass="50833">MRRLGLPERLIAVLLIVVAVDFATNTMLFESANSFELRRDDAERIAENLVLASRALERVSAQTRPRIAQALSTDRFTLEWVDTQKRHRGPLGLANLRAQVVEFEPVLARSDIELHLEEVPGRGNIGGSMQLDDRSVLKFHTHANAAWKLTAGRFISLVLPTLLLVALAWVLLRAALGPLRAVIGATRQFGSGPPQIVAERGPEEMRQLIRAVNEMQERIHQSLKDRTQTMLAIGHDLKTPLARMRLRLDDTALDPDLRDGFAHDVDEMRMLIESIQAYVDTGGEAIASERIDVAVMAQTLVDTAADHGADATYAGVGHAVVRARPVQIRRALSNLIENALHYGGNVHVTVSKDGDAVVIAIEDDGPGIASERIADAMQPFVRLDTARARYRGHGAGPADRPEGGAHGERHARSGEPRNGWPARHDPSSCFWNRLIRFEKCTSSCAGCVAAKLRNTLARSQPIT</sequence>
<evidence type="ECO:0000256" key="1">
    <source>
        <dbReference type="ARBA" id="ARBA00000085"/>
    </source>
</evidence>
<keyword evidence="4" id="KW-0597">Phosphoprotein</keyword>
<dbReference type="GO" id="GO:0005524">
    <property type="term" value="F:ATP binding"/>
    <property type="evidence" value="ECO:0007669"/>
    <property type="project" value="UniProtKB-KW"/>
</dbReference>
<evidence type="ECO:0000256" key="2">
    <source>
        <dbReference type="ARBA" id="ARBA00004370"/>
    </source>
</evidence>
<protein>
    <recommendedName>
        <fullName evidence="3">histidine kinase</fullName>
        <ecNumber evidence="3">2.7.13.3</ecNumber>
    </recommendedName>
</protein>
<evidence type="ECO:0000256" key="3">
    <source>
        <dbReference type="ARBA" id="ARBA00012438"/>
    </source>
</evidence>
<dbReference type="InterPro" id="IPR036097">
    <property type="entry name" value="HisK_dim/P_sf"/>
</dbReference>
<keyword evidence="10" id="KW-1133">Transmembrane helix</keyword>
<dbReference type="SMART" id="SM00387">
    <property type="entry name" value="HATPase_c"/>
    <property type="match status" value="1"/>
</dbReference>
<keyword evidence="6" id="KW-0547">Nucleotide-binding</keyword>
<dbReference type="Proteomes" id="UP001162881">
    <property type="component" value="Unassembled WGS sequence"/>
</dbReference>
<dbReference type="CDD" id="cd00075">
    <property type="entry name" value="HATPase"/>
    <property type="match status" value="1"/>
</dbReference>
<dbReference type="PANTHER" id="PTHR44936:SF10">
    <property type="entry name" value="SENSOR PROTEIN RSTB"/>
    <property type="match status" value="1"/>
</dbReference>
<keyword evidence="7" id="KW-0418">Kinase</keyword>
<dbReference type="PANTHER" id="PTHR44936">
    <property type="entry name" value="SENSOR PROTEIN CREC"/>
    <property type="match status" value="1"/>
</dbReference>
<dbReference type="Pfam" id="PF00672">
    <property type="entry name" value="HAMP"/>
    <property type="match status" value="1"/>
</dbReference>
<evidence type="ECO:0000259" key="11">
    <source>
        <dbReference type="PROSITE" id="PS50109"/>
    </source>
</evidence>
<dbReference type="InterPro" id="IPR036890">
    <property type="entry name" value="HATPase_C_sf"/>
</dbReference>
<dbReference type="SUPFAM" id="SSF55874">
    <property type="entry name" value="ATPase domain of HSP90 chaperone/DNA topoisomerase II/histidine kinase"/>
    <property type="match status" value="1"/>
</dbReference>
<feature type="transmembrane region" description="Helical" evidence="10">
    <location>
        <begin position="154"/>
        <end position="172"/>
    </location>
</feature>
<comment type="caution">
    <text evidence="13">The sequence shown here is derived from an EMBL/GenBank/DDBJ whole genome shotgun (WGS) entry which is preliminary data.</text>
</comment>
<evidence type="ECO:0000256" key="4">
    <source>
        <dbReference type="ARBA" id="ARBA00022553"/>
    </source>
</evidence>
<dbReference type="PROSITE" id="PS50109">
    <property type="entry name" value="HIS_KIN"/>
    <property type="match status" value="1"/>
</dbReference>
<keyword evidence="10" id="KW-0812">Transmembrane</keyword>
<gene>
    <name evidence="13" type="ORF">MTR62_10910</name>
</gene>
<evidence type="ECO:0000259" key="12">
    <source>
        <dbReference type="PROSITE" id="PS50885"/>
    </source>
</evidence>
<dbReference type="InterPro" id="IPR003660">
    <property type="entry name" value="HAMP_dom"/>
</dbReference>
<evidence type="ECO:0000256" key="9">
    <source>
        <dbReference type="SAM" id="MobiDB-lite"/>
    </source>
</evidence>
<feature type="region of interest" description="Disordered" evidence="9">
    <location>
        <begin position="391"/>
        <end position="422"/>
    </location>
</feature>
<reference evidence="13" key="1">
    <citation type="submission" date="2022-03" db="EMBL/GenBank/DDBJ databases">
        <title>Identification of a novel bacterium isolated from mangrove sediments.</title>
        <authorList>
            <person name="Pan X."/>
        </authorList>
    </citation>
    <scope>NUCLEOTIDE SEQUENCE</scope>
    <source>
        <strain evidence="13">B1949</strain>
    </source>
</reference>
<dbReference type="InterPro" id="IPR003594">
    <property type="entry name" value="HATPase_dom"/>
</dbReference>
<comment type="subcellular location">
    <subcellularLocation>
        <location evidence="2">Membrane</location>
    </subcellularLocation>
</comment>
<dbReference type="SMART" id="SM00304">
    <property type="entry name" value="HAMP"/>
    <property type="match status" value="2"/>
</dbReference>
<name>A0ABT0BEB6_9SPHN</name>
<dbReference type="SUPFAM" id="SSF47384">
    <property type="entry name" value="Homodimeric domain of signal transducing histidine kinase"/>
    <property type="match status" value="1"/>
</dbReference>
<evidence type="ECO:0000256" key="8">
    <source>
        <dbReference type="ARBA" id="ARBA00022840"/>
    </source>
</evidence>
<accession>A0ABT0BEB6</accession>
<feature type="compositionally biased region" description="Basic and acidic residues" evidence="9">
    <location>
        <begin position="399"/>
        <end position="415"/>
    </location>
</feature>
<dbReference type="PROSITE" id="PS50885">
    <property type="entry name" value="HAMP"/>
    <property type="match status" value="1"/>
</dbReference>
<organism evidence="13 14">
    <name type="scientific">Novosphingobium organovorum</name>
    <dbReference type="NCBI Taxonomy" id="2930092"/>
    <lineage>
        <taxon>Bacteria</taxon>
        <taxon>Pseudomonadati</taxon>
        <taxon>Pseudomonadota</taxon>
        <taxon>Alphaproteobacteria</taxon>
        <taxon>Sphingomonadales</taxon>
        <taxon>Sphingomonadaceae</taxon>
        <taxon>Novosphingobium</taxon>
    </lineage>
</organism>
<feature type="domain" description="Histidine kinase" evidence="11">
    <location>
        <begin position="232"/>
        <end position="396"/>
    </location>
</feature>
<evidence type="ECO:0000256" key="5">
    <source>
        <dbReference type="ARBA" id="ARBA00022679"/>
    </source>
</evidence>
<dbReference type="Gene3D" id="3.30.565.10">
    <property type="entry name" value="Histidine kinase-like ATPase, C-terminal domain"/>
    <property type="match status" value="1"/>
</dbReference>
<evidence type="ECO:0000313" key="13">
    <source>
        <dbReference type="EMBL" id="MCJ2183198.1"/>
    </source>
</evidence>
<evidence type="ECO:0000256" key="7">
    <source>
        <dbReference type="ARBA" id="ARBA00022777"/>
    </source>
</evidence>
<dbReference type="InterPro" id="IPR050980">
    <property type="entry name" value="2C_sensor_his_kinase"/>
</dbReference>
<keyword evidence="10" id="KW-0472">Membrane</keyword>
<dbReference type="EMBL" id="JALHLF010000037">
    <property type="protein sequence ID" value="MCJ2183198.1"/>
    <property type="molecule type" value="Genomic_DNA"/>
</dbReference>
<dbReference type="InterPro" id="IPR005467">
    <property type="entry name" value="His_kinase_dom"/>
</dbReference>
<dbReference type="EC" id="2.7.13.3" evidence="3"/>
<keyword evidence="8 13" id="KW-0067">ATP-binding</keyword>
<dbReference type="Gene3D" id="1.10.287.130">
    <property type="match status" value="1"/>
</dbReference>
<proteinExistence type="predicted"/>
<comment type="catalytic activity">
    <reaction evidence="1">
        <text>ATP + protein L-histidine = ADP + protein N-phospho-L-histidine.</text>
        <dbReference type="EC" id="2.7.13.3"/>
    </reaction>
</comment>
<keyword evidence="14" id="KW-1185">Reference proteome</keyword>
<keyword evidence="5" id="KW-0808">Transferase</keyword>